<dbReference type="AlphaFoldDB" id="A0A8W8N2Y0"/>
<dbReference type="PANTHER" id="PTHR10044">
    <property type="entry name" value="INHIBITOR OF APOPTOSIS"/>
    <property type="match status" value="1"/>
</dbReference>
<evidence type="ECO:0000256" key="4">
    <source>
        <dbReference type="PROSITE-ProRule" id="PRU00175"/>
    </source>
</evidence>
<dbReference type="Pfam" id="PF13920">
    <property type="entry name" value="zf-C3HC4_3"/>
    <property type="match status" value="1"/>
</dbReference>
<evidence type="ECO:0000256" key="3">
    <source>
        <dbReference type="ARBA" id="ARBA00022833"/>
    </source>
</evidence>
<dbReference type="InterPro" id="IPR001841">
    <property type="entry name" value="Znf_RING"/>
</dbReference>
<evidence type="ECO:0000313" key="8">
    <source>
        <dbReference type="Proteomes" id="UP000005408"/>
    </source>
</evidence>
<feature type="domain" description="RING-type" evidence="6">
    <location>
        <begin position="227"/>
        <end position="264"/>
    </location>
</feature>
<dbReference type="GO" id="GO:0005634">
    <property type="term" value="C:nucleus"/>
    <property type="evidence" value="ECO:0007669"/>
    <property type="project" value="TreeGrafter"/>
</dbReference>
<keyword evidence="8" id="KW-1185">Reference proteome</keyword>
<name>A0A8W8N2Y0_MAGGI</name>
<keyword evidence="1" id="KW-0479">Metal-binding</keyword>
<dbReference type="InterPro" id="IPR011029">
    <property type="entry name" value="DEATH-like_dom_sf"/>
</dbReference>
<sequence length="276" mass="32622">MTSNLTMASSPEPHFEEEKNQSYVKAYRSEFDVPDDKLVEAIEYLGRLPGGIVANRDHRKLNQAVEHIDNLRSRPIAVPGTPGVLKEYSYDELYIILVERNHYPMKDFEKLMKKFEDRFGYLPSPPEFVEFYEEKKDELEKEVKETNEALLESQVMLQGNQIALEQIQQALEQERRERQALKQEMQQALEQERQRGQSLEQELQRMREREEDQLEEEVRYMIKRVVCKVCFEKEVEVLFLPCYHLVSCQGCKEQLAQKKCPLCRAAYQGTIRVYFA</sequence>
<dbReference type="EnsemblMetazoa" id="G404.1">
    <property type="protein sequence ID" value="G404.1:cds"/>
    <property type="gene ID" value="G404"/>
</dbReference>
<dbReference type="Gene3D" id="1.10.1170.10">
    <property type="entry name" value="Inhibitor Of Apoptosis Protein (2mihbC-IAP-1), Chain A"/>
    <property type="match status" value="1"/>
</dbReference>
<organism evidence="7 8">
    <name type="scientific">Magallana gigas</name>
    <name type="common">Pacific oyster</name>
    <name type="synonym">Crassostrea gigas</name>
    <dbReference type="NCBI Taxonomy" id="29159"/>
    <lineage>
        <taxon>Eukaryota</taxon>
        <taxon>Metazoa</taxon>
        <taxon>Spiralia</taxon>
        <taxon>Lophotrochozoa</taxon>
        <taxon>Mollusca</taxon>
        <taxon>Bivalvia</taxon>
        <taxon>Autobranchia</taxon>
        <taxon>Pteriomorphia</taxon>
        <taxon>Ostreida</taxon>
        <taxon>Ostreoidea</taxon>
        <taxon>Ostreidae</taxon>
        <taxon>Magallana</taxon>
    </lineage>
</organism>
<dbReference type="SMART" id="SM00184">
    <property type="entry name" value="RING"/>
    <property type="match status" value="1"/>
</dbReference>
<dbReference type="PANTHER" id="PTHR10044:SF139">
    <property type="entry name" value="DEATH-ASSOCIATED INHIBITOR OF APOPTOSIS 2"/>
    <property type="match status" value="1"/>
</dbReference>
<dbReference type="Proteomes" id="UP000005408">
    <property type="component" value="Unassembled WGS sequence"/>
</dbReference>
<reference evidence="7" key="1">
    <citation type="submission" date="2022-08" db="UniProtKB">
        <authorList>
            <consortium name="EnsemblMetazoa"/>
        </authorList>
    </citation>
    <scope>IDENTIFICATION</scope>
    <source>
        <strain evidence="7">05x7-T-G4-1.051#20</strain>
    </source>
</reference>
<evidence type="ECO:0000256" key="1">
    <source>
        <dbReference type="ARBA" id="ARBA00022723"/>
    </source>
</evidence>
<dbReference type="InterPro" id="IPR050784">
    <property type="entry name" value="IAP"/>
</dbReference>
<dbReference type="PROSITE" id="PS50089">
    <property type="entry name" value="ZF_RING_2"/>
    <property type="match status" value="1"/>
</dbReference>
<keyword evidence="3" id="KW-0862">Zinc</keyword>
<proteinExistence type="predicted"/>
<dbReference type="GO" id="GO:0005737">
    <property type="term" value="C:cytoplasm"/>
    <property type="evidence" value="ECO:0007669"/>
    <property type="project" value="TreeGrafter"/>
</dbReference>
<dbReference type="SUPFAM" id="SSF57850">
    <property type="entry name" value="RING/U-box"/>
    <property type="match status" value="1"/>
</dbReference>
<evidence type="ECO:0000256" key="5">
    <source>
        <dbReference type="SAM" id="Coils"/>
    </source>
</evidence>
<feature type="coiled-coil region" evidence="5">
    <location>
        <begin position="129"/>
        <end position="216"/>
    </location>
</feature>
<accession>A0A8W8N2Y0</accession>
<evidence type="ECO:0000313" key="7">
    <source>
        <dbReference type="EnsemblMetazoa" id="G404.1:cds"/>
    </source>
</evidence>
<dbReference type="GO" id="GO:0051726">
    <property type="term" value="P:regulation of cell cycle"/>
    <property type="evidence" value="ECO:0007669"/>
    <property type="project" value="TreeGrafter"/>
</dbReference>
<evidence type="ECO:0000259" key="6">
    <source>
        <dbReference type="PROSITE" id="PS50089"/>
    </source>
</evidence>
<evidence type="ECO:0000256" key="2">
    <source>
        <dbReference type="ARBA" id="ARBA00022771"/>
    </source>
</evidence>
<keyword evidence="2 4" id="KW-0863">Zinc-finger</keyword>
<dbReference type="GO" id="GO:0008270">
    <property type="term" value="F:zinc ion binding"/>
    <property type="evidence" value="ECO:0007669"/>
    <property type="project" value="UniProtKB-KW"/>
</dbReference>
<keyword evidence="5" id="KW-0175">Coiled coil</keyword>
<protein>
    <recommendedName>
        <fullName evidence="6">RING-type domain-containing protein</fullName>
    </recommendedName>
</protein>
<dbReference type="FunFam" id="1.10.1170.10:FF:000002">
    <property type="entry name" value="Baculoviral IAP repeat containing 7"/>
    <property type="match status" value="1"/>
</dbReference>
<dbReference type="Gene3D" id="1.10.533.10">
    <property type="entry name" value="Death Domain, Fas"/>
    <property type="match status" value="1"/>
</dbReference>